<evidence type="ECO:0000256" key="1">
    <source>
        <dbReference type="SAM" id="MobiDB-lite"/>
    </source>
</evidence>
<comment type="caution">
    <text evidence="2">The sequence shown here is derived from an EMBL/GenBank/DDBJ whole genome shotgun (WGS) entry which is preliminary data.</text>
</comment>
<dbReference type="Proteomes" id="UP001240678">
    <property type="component" value="Unassembled WGS sequence"/>
</dbReference>
<dbReference type="AlphaFoldDB" id="A0AAI9YVY9"/>
<proteinExistence type="predicted"/>
<accession>A0AAI9YVY9</accession>
<evidence type="ECO:0000313" key="2">
    <source>
        <dbReference type="EMBL" id="KAK1526063.1"/>
    </source>
</evidence>
<feature type="compositionally biased region" description="Low complexity" evidence="1">
    <location>
        <begin position="229"/>
        <end position="248"/>
    </location>
</feature>
<keyword evidence="3" id="KW-1185">Reference proteome</keyword>
<feature type="region of interest" description="Disordered" evidence="1">
    <location>
        <begin position="182"/>
        <end position="251"/>
    </location>
</feature>
<name>A0AAI9YVY9_9PEZI</name>
<dbReference type="EMBL" id="MOOE01000008">
    <property type="protein sequence ID" value="KAK1526063.1"/>
    <property type="molecule type" value="Genomic_DNA"/>
</dbReference>
<protein>
    <submittedName>
        <fullName evidence="2">Uncharacterized protein</fullName>
    </submittedName>
</protein>
<gene>
    <name evidence="2" type="ORF">CCOS01_08481</name>
</gene>
<evidence type="ECO:0000313" key="3">
    <source>
        <dbReference type="Proteomes" id="UP001240678"/>
    </source>
</evidence>
<dbReference type="RefSeq" id="XP_060312916.1">
    <property type="nucleotide sequence ID" value="XM_060456642.1"/>
</dbReference>
<organism evidence="2 3">
    <name type="scientific">Colletotrichum costaricense</name>
    <dbReference type="NCBI Taxonomy" id="1209916"/>
    <lineage>
        <taxon>Eukaryota</taxon>
        <taxon>Fungi</taxon>
        <taxon>Dikarya</taxon>
        <taxon>Ascomycota</taxon>
        <taxon>Pezizomycotina</taxon>
        <taxon>Sordariomycetes</taxon>
        <taxon>Hypocreomycetidae</taxon>
        <taxon>Glomerellales</taxon>
        <taxon>Glomerellaceae</taxon>
        <taxon>Colletotrichum</taxon>
        <taxon>Colletotrichum acutatum species complex</taxon>
    </lineage>
</organism>
<sequence>MMQSSREPTVAAGGDPKDRSSYVFRGRTIGELVGGAPNCKVQWSASDKILVHGFLAYYRVTAETLKELKNAPSDEKTRIRTVEKYSNHQGANKYPKSADLHVLAIRMNIDLATLTDEEWRAIRTKMLSSLTYYLQKFKKEKPLPTVYDKKINKSVVEWPENIRNDMILGWYVARDPGGCSTSIAKHRPVDPPSSIAKSSVAGHLRSTMRAVPKLQHPRHNGQWEPSGWSSSSNASSDSSPATSPATSPDRCHFSYRDQKFLALTSAETNYRPAVHSTGGPVPDIQRLIDALHQQTDRLVGRLLEEINALLVSVQGRSRAESDRKRLYVEHVRKAREQARQDRMECVSRIKAQLEVLGLDDAEKGIWAWLYHDAFDEALMNFILYM</sequence>
<dbReference type="GeneID" id="85340189"/>
<reference evidence="2 3" key="1">
    <citation type="submission" date="2016-10" db="EMBL/GenBank/DDBJ databases">
        <title>The genome sequence of Colletotrichum fioriniae PJ7.</title>
        <authorList>
            <person name="Baroncelli R."/>
        </authorList>
    </citation>
    <scope>NUCLEOTIDE SEQUENCE [LARGE SCALE GENOMIC DNA]</scope>
    <source>
        <strain evidence="2 3">IMI 309622</strain>
    </source>
</reference>